<keyword evidence="1" id="KW-0805">Transcription regulation</keyword>
<keyword evidence="3" id="KW-0804">Transcription</keyword>
<reference evidence="5 6" key="1">
    <citation type="submission" date="2019-12" db="EMBL/GenBank/DDBJ databases">
        <title>Chitinophaga sp. strain ysch24 (GDMCC 1.1355), whole genome shotgun sequence.</title>
        <authorList>
            <person name="Zhang X."/>
        </authorList>
    </citation>
    <scope>NUCLEOTIDE SEQUENCE [LARGE SCALE GENOMIC DNA]</scope>
    <source>
        <strain evidence="6">ysch24</strain>
    </source>
</reference>
<dbReference type="Pfam" id="PF12833">
    <property type="entry name" value="HTH_18"/>
    <property type="match status" value="1"/>
</dbReference>
<dbReference type="EMBL" id="WRXN01000006">
    <property type="protein sequence ID" value="MVT09539.1"/>
    <property type="molecule type" value="Genomic_DNA"/>
</dbReference>
<evidence type="ECO:0000313" key="5">
    <source>
        <dbReference type="EMBL" id="MVT09539.1"/>
    </source>
</evidence>
<dbReference type="InterPro" id="IPR003313">
    <property type="entry name" value="AraC-bd"/>
</dbReference>
<dbReference type="SMART" id="SM00342">
    <property type="entry name" value="HTH_ARAC"/>
    <property type="match status" value="1"/>
</dbReference>
<dbReference type="SUPFAM" id="SSF46689">
    <property type="entry name" value="Homeodomain-like"/>
    <property type="match status" value="1"/>
</dbReference>
<dbReference type="Gene3D" id="1.10.10.60">
    <property type="entry name" value="Homeodomain-like"/>
    <property type="match status" value="1"/>
</dbReference>
<dbReference type="PANTHER" id="PTHR43280">
    <property type="entry name" value="ARAC-FAMILY TRANSCRIPTIONAL REGULATOR"/>
    <property type="match status" value="1"/>
</dbReference>
<dbReference type="PANTHER" id="PTHR43280:SF32">
    <property type="entry name" value="TRANSCRIPTIONAL REGULATORY PROTEIN"/>
    <property type="match status" value="1"/>
</dbReference>
<dbReference type="SUPFAM" id="SSF51215">
    <property type="entry name" value="Regulatory protein AraC"/>
    <property type="match status" value="1"/>
</dbReference>
<evidence type="ECO:0000256" key="3">
    <source>
        <dbReference type="ARBA" id="ARBA00023163"/>
    </source>
</evidence>
<dbReference type="InterPro" id="IPR037923">
    <property type="entry name" value="HTH-like"/>
</dbReference>
<evidence type="ECO:0000313" key="6">
    <source>
        <dbReference type="Proteomes" id="UP000461730"/>
    </source>
</evidence>
<comment type="caution">
    <text evidence="5">The sequence shown here is derived from an EMBL/GenBank/DDBJ whole genome shotgun (WGS) entry which is preliminary data.</text>
</comment>
<keyword evidence="2" id="KW-0238">DNA-binding</keyword>
<gene>
    <name evidence="5" type="ORF">GO493_14820</name>
</gene>
<organism evidence="5 6">
    <name type="scientific">Chitinophaga tropicalis</name>
    <dbReference type="NCBI Taxonomy" id="2683588"/>
    <lineage>
        <taxon>Bacteria</taxon>
        <taxon>Pseudomonadati</taxon>
        <taxon>Bacteroidota</taxon>
        <taxon>Chitinophagia</taxon>
        <taxon>Chitinophagales</taxon>
        <taxon>Chitinophagaceae</taxon>
        <taxon>Chitinophaga</taxon>
    </lineage>
</organism>
<protein>
    <submittedName>
        <fullName evidence="5">Helix-turn-helix domain-containing protein</fullName>
    </submittedName>
</protein>
<dbReference type="InterPro" id="IPR009057">
    <property type="entry name" value="Homeodomain-like_sf"/>
</dbReference>
<dbReference type="GO" id="GO:0003700">
    <property type="term" value="F:DNA-binding transcription factor activity"/>
    <property type="evidence" value="ECO:0007669"/>
    <property type="project" value="InterPro"/>
</dbReference>
<dbReference type="PROSITE" id="PS01124">
    <property type="entry name" value="HTH_ARAC_FAMILY_2"/>
    <property type="match status" value="1"/>
</dbReference>
<feature type="domain" description="HTH araC/xylS-type" evidence="4">
    <location>
        <begin position="188"/>
        <end position="286"/>
    </location>
</feature>
<evidence type="ECO:0000256" key="1">
    <source>
        <dbReference type="ARBA" id="ARBA00023015"/>
    </source>
</evidence>
<evidence type="ECO:0000256" key="2">
    <source>
        <dbReference type="ARBA" id="ARBA00023125"/>
    </source>
</evidence>
<proteinExistence type="predicted"/>
<dbReference type="AlphaFoldDB" id="A0A7K1U5C6"/>
<dbReference type="Pfam" id="PF02311">
    <property type="entry name" value="AraC_binding"/>
    <property type="match status" value="1"/>
</dbReference>
<accession>A0A7K1U5C6</accession>
<dbReference type="InterPro" id="IPR018060">
    <property type="entry name" value="HTH_AraC"/>
</dbReference>
<dbReference type="RefSeq" id="WP_157306987.1">
    <property type="nucleotide sequence ID" value="NZ_WRXN01000006.1"/>
</dbReference>
<evidence type="ECO:0000259" key="4">
    <source>
        <dbReference type="PROSITE" id="PS01124"/>
    </source>
</evidence>
<keyword evidence="6" id="KW-1185">Reference proteome</keyword>
<sequence length="289" mass="33806">MSNNIIKYEFKPGLPLEFEIIPFSGLYSKSRDIIIKPHRTSFYHIIWFEKGTTKHLVDFKPVPIKENNLLFLNKDVVQVYEDKPKAEGIAIVFTDSFFSKSEADIKFLHESILFNDLFSVSIIELKKQAGIFSNLVKLMKEELSNRKDAMQGDILKNLLHNFLLYAERERREQNFQEVKKGADLDYVLLFKDLIEANYKKNKQVSFFASSLSVTEKRLNLAINKILGKTAKQMIDERIMLEAKRLLAHSHESIKEIAYSLGFDEPTNFIKFFRRNNQHTPVEFREKFLG</sequence>
<dbReference type="Proteomes" id="UP000461730">
    <property type="component" value="Unassembled WGS sequence"/>
</dbReference>
<name>A0A7K1U5C6_9BACT</name>
<dbReference type="GO" id="GO:0043565">
    <property type="term" value="F:sequence-specific DNA binding"/>
    <property type="evidence" value="ECO:0007669"/>
    <property type="project" value="InterPro"/>
</dbReference>